<evidence type="ECO:0000313" key="12">
    <source>
        <dbReference type="EMBL" id="WOD13595.1"/>
    </source>
</evidence>
<keyword evidence="3" id="KW-1003">Cell membrane</keyword>
<evidence type="ECO:0000256" key="4">
    <source>
        <dbReference type="ARBA" id="ARBA00022636"/>
    </source>
</evidence>
<feature type="domain" description="EAL" evidence="11">
    <location>
        <begin position="281"/>
        <end position="530"/>
    </location>
</feature>
<dbReference type="CDD" id="cd01948">
    <property type="entry name" value="EAL"/>
    <property type="match status" value="1"/>
</dbReference>
<dbReference type="Pfam" id="PF00563">
    <property type="entry name" value="EAL"/>
    <property type="match status" value="1"/>
</dbReference>
<keyword evidence="6" id="KW-0378">Hydrolase</keyword>
<dbReference type="PROSITE" id="PS50883">
    <property type="entry name" value="EAL"/>
    <property type="match status" value="1"/>
</dbReference>
<reference evidence="12 13" key="1">
    <citation type="submission" date="2023-10" db="EMBL/GenBank/DDBJ databases">
        <title>Surface-active antibiotics is a multifunctional adaptation for post-fire microbes.</title>
        <authorList>
            <person name="Liu M.D."/>
            <person name="Du Y."/>
            <person name="Koupaei S.K."/>
            <person name="Kim N.R."/>
            <person name="Zhang W."/>
            <person name="Traxler M.F."/>
        </authorList>
    </citation>
    <scope>NUCLEOTIDE SEQUENCE [LARGE SCALE GENOMIC DNA]</scope>
    <source>
        <strain evidence="12 13">F3</strain>
    </source>
</reference>
<keyword evidence="8 10" id="KW-0472">Membrane</keyword>
<protein>
    <recommendedName>
        <fullName evidence="2">cyclic-guanylate-specific phosphodiesterase</fullName>
        <ecNumber evidence="2">3.1.4.52</ecNumber>
    </recommendedName>
</protein>
<evidence type="ECO:0000256" key="8">
    <source>
        <dbReference type="ARBA" id="ARBA00023136"/>
    </source>
</evidence>
<dbReference type="InterPro" id="IPR024744">
    <property type="entry name" value="CSS-motif_dom"/>
</dbReference>
<dbReference type="SMART" id="SM00052">
    <property type="entry name" value="EAL"/>
    <property type="match status" value="1"/>
</dbReference>
<dbReference type="Gene3D" id="3.20.20.450">
    <property type="entry name" value="EAL domain"/>
    <property type="match status" value="1"/>
</dbReference>
<keyword evidence="4" id="KW-0973">c-di-GMP</keyword>
<name>A0ABZ0EAR5_9BURK</name>
<feature type="transmembrane region" description="Helical" evidence="10">
    <location>
        <begin position="29"/>
        <end position="49"/>
    </location>
</feature>
<dbReference type="InterPro" id="IPR001633">
    <property type="entry name" value="EAL_dom"/>
</dbReference>
<keyword evidence="7 10" id="KW-1133">Transmembrane helix</keyword>
<dbReference type="SUPFAM" id="SSF141868">
    <property type="entry name" value="EAL domain-like"/>
    <property type="match status" value="1"/>
</dbReference>
<dbReference type="Pfam" id="PF12792">
    <property type="entry name" value="CSS-motif"/>
    <property type="match status" value="1"/>
</dbReference>
<comment type="catalytic activity">
    <reaction evidence="9">
        <text>3',3'-c-di-GMP + H2O = 5'-phosphoguanylyl(3'-&gt;5')guanosine + H(+)</text>
        <dbReference type="Rhea" id="RHEA:24902"/>
        <dbReference type="ChEBI" id="CHEBI:15377"/>
        <dbReference type="ChEBI" id="CHEBI:15378"/>
        <dbReference type="ChEBI" id="CHEBI:58754"/>
        <dbReference type="ChEBI" id="CHEBI:58805"/>
        <dbReference type="EC" id="3.1.4.52"/>
    </reaction>
</comment>
<keyword evidence="13" id="KW-1185">Reference proteome</keyword>
<dbReference type="EC" id="3.1.4.52" evidence="2"/>
<proteinExistence type="predicted"/>
<gene>
    <name evidence="12" type="ORF">RW095_06300</name>
</gene>
<evidence type="ECO:0000256" key="10">
    <source>
        <dbReference type="SAM" id="Phobius"/>
    </source>
</evidence>
<dbReference type="RefSeq" id="WP_317015180.1">
    <property type="nucleotide sequence ID" value="NZ_CP136511.1"/>
</dbReference>
<evidence type="ECO:0000256" key="2">
    <source>
        <dbReference type="ARBA" id="ARBA00012282"/>
    </source>
</evidence>
<dbReference type="PANTHER" id="PTHR33121">
    <property type="entry name" value="CYCLIC DI-GMP PHOSPHODIESTERASE PDEF"/>
    <property type="match status" value="1"/>
</dbReference>
<evidence type="ECO:0000256" key="9">
    <source>
        <dbReference type="ARBA" id="ARBA00034290"/>
    </source>
</evidence>
<evidence type="ECO:0000256" key="3">
    <source>
        <dbReference type="ARBA" id="ARBA00022475"/>
    </source>
</evidence>
<evidence type="ECO:0000256" key="1">
    <source>
        <dbReference type="ARBA" id="ARBA00004651"/>
    </source>
</evidence>
<comment type="subcellular location">
    <subcellularLocation>
        <location evidence="1">Cell membrane</location>
        <topology evidence="1">Multi-pass membrane protein</topology>
    </subcellularLocation>
</comment>
<organism evidence="12 13">
    <name type="scientific">Paraburkholderia kirstenboschensis</name>
    <dbReference type="NCBI Taxonomy" id="1245436"/>
    <lineage>
        <taxon>Bacteria</taxon>
        <taxon>Pseudomonadati</taxon>
        <taxon>Pseudomonadota</taxon>
        <taxon>Betaproteobacteria</taxon>
        <taxon>Burkholderiales</taxon>
        <taxon>Burkholderiaceae</taxon>
        <taxon>Paraburkholderia</taxon>
    </lineage>
</organism>
<dbReference type="InterPro" id="IPR035919">
    <property type="entry name" value="EAL_sf"/>
</dbReference>
<evidence type="ECO:0000313" key="13">
    <source>
        <dbReference type="Proteomes" id="UP001302652"/>
    </source>
</evidence>
<sequence length="531" mass="56604">MADATKAVDMGSSRPVRTATIFRRAAPRLSLALAVGGGALMMLVAIVLGEQHADRAVNHHGQLIGNDLLLSVDRILDGVVSRRRTELAALAGQPCAEVARSLAELETHLRYVRAVALVFNGRLYCSSALGPIDRPLSAYLTSSARSDSIGLLAQTPYQPGEPVIVMYSPAGKGAGVLYVVEGDYLADALAHGIRLGAETAALSMAGIGILNDHGRFLSASASQAAYATRVTSHAWPFAVLVSSSEGFTSGTRLKYRLAYGAVGLLLAALIVAAYLVASAPRRVLLSAVRHALRRGEFQVVYQPIIATVTRSVVGVEALLRWHHPKWGAISPAVFMAEVESSELLPAVTQFVLRTSVAEMTLCPPTIPLRIAVNVAPKDLERKGFVAEVEALNEKLPADSSLVLELTERFLLSESARTAAVFQALKAKGIKFAIDDFGTQHSNLDVLDRFPFDYVKIDRQFVNQIDTGGAHLINGIVSVARHFGLQVIAEGVETEGQHQALLLAGVPFAQGYLYQRPVPAGKLVSIATAGNA</sequence>
<evidence type="ECO:0000256" key="6">
    <source>
        <dbReference type="ARBA" id="ARBA00022801"/>
    </source>
</evidence>
<dbReference type="InterPro" id="IPR050706">
    <property type="entry name" value="Cyclic-di-GMP_PDE-like"/>
</dbReference>
<accession>A0ABZ0EAR5</accession>
<dbReference type="PANTHER" id="PTHR33121:SF70">
    <property type="entry name" value="SIGNALING PROTEIN YKOW"/>
    <property type="match status" value="1"/>
</dbReference>
<keyword evidence="5 10" id="KW-0812">Transmembrane</keyword>
<dbReference type="EMBL" id="CP136511">
    <property type="protein sequence ID" value="WOD13595.1"/>
    <property type="molecule type" value="Genomic_DNA"/>
</dbReference>
<evidence type="ECO:0000256" key="5">
    <source>
        <dbReference type="ARBA" id="ARBA00022692"/>
    </source>
</evidence>
<feature type="transmembrane region" description="Helical" evidence="10">
    <location>
        <begin position="257"/>
        <end position="277"/>
    </location>
</feature>
<evidence type="ECO:0000256" key="7">
    <source>
        <dbReference type="ARBA" id="ARBA00022989"/>
    </source>
</evidence>
<dbReference type="Proteomes" id="UP001302652">
    <property type="component" value="Chromosome 3"/>
</dbReference>
<evidence type="ECO:0000259" key="11">
    <source>
        <dbReference type="PROSITE" id="PS50883"/>
    </source>
</evidence>